<feature type="transmembrane region" description="Helical" evidence="2">
    <location>
        <begin position="106"/>
        <end position="124"/>
    </location>
</feature>
<name>A0A285V4U7_9ACTN</name>
<accession>A0A285V4U7</accession>
<keyword evidence="4" id="KW-1185">Reference proteome</keyword>
<sequence>MPARDARTGASRNARTRPPRTTRATPPVDGEGLVIGTVPPGARLAGVLLVLAGVAGALSAFPTYLEVDGRDLVLGSSVAGAVVALLGPLVTAAVGVQLARSAVPKFGLAYAAVAGALSVGQLLIELYRGRGSVTRPGVEVLAGERVLTSDIHVGPGWVAGVVALVLTVLAGGVAAAVWGRTVMDDAGALEAVRGPLAGATVLLGVGTVLCLTLPAADVPDDLVTDPATGLQVVVPREGPQALLERPGLALLGGLLLAGALVLCSVTAPSLRPRLAAVGGLLAISVAVLGAGLAGVRDAVVSEDLEWTVPGAGLLVAGLGFCALTAFAWRLRRRPVRAGS</sequence>
<protein>
    <submittedName>
        <fullName evidence="3">Uncharacterized protein</fullName>
    </submittedName>
</protein>
<evidence type="ECO:0000256" key="2">
    <source>
        <dbReference type="SAM" id="Phobius"/>
    </source>
</evidence>
<evidence type="ECO:0000256" key="1">
    <source>
        <dbReference type="SAM" id="MobiDB-lite"/>
    </source>
</evidence>
<keyword evidence="2" id="KW-0472">Membrane</keyword>
<keyword evidence="2" id="KW-0812">Transmembrane</keyword>
<feature type="transmembrane region" description="Helical" evidence="2">
    <location>
        <begin position="306"/>
        <end position="328"/>
    </location>
</feature>
<feature type="region of interest" description="Disordered" evidence="1">
    <location>
        <begin position="1"/>
        <end position="31"/>
    </location>
</feature>
<dbReference type="EMBL" id="OBQI01000002">
    <property type="protein sequence ID" value="SOC49033.1"/>
    <property type="molecule type" value="Genomic_DNA"/>
</dbReference>
<keyword evidence="2" id="KW-1133">Transmembrane helix</keyword>
<organism evidence="3 4">
    <name type="scientific">Blastococcus aggregatus</name>
    <dbReference type="NCBI Taxonomy" id="38502"/>
    <lineage>
        <taxon>Bacteria</taxon>
        <taxon>Bacillati</taxon>
        <taxon>Actinomycetota</taxon>
        <taxon>Actinomycetes</taxon>
        <taxon>Geodermatophilales</taxon>
        <taxon>Geodermatophilaceae</taxon>
        <taxon>Blastococcus</taxon>
    </lineage>
</organism>
<gene>
    <name evidence="3" type="ORF">SAMN05660748_1747</name>
</gene>
<feature type="transmembrane region" description="Helical" evidence="2">
    <location>
        <begin position="274"/>
        <end position="294"/>
    </location>
</feature>
<evidence type="ECO:0000313" key="4">
    <source>
        <dbReference type="Proteomes" id="UP000219435"/>
    </source>
</evidence>
<evidence type="ECO:0000313" key="3">
    <source>
        <dbReference type="EMBL" id="SOC49033.1"/>
    </source>
</evidence>
<dbReference type="AlphaFoldDB" id="A0A285V4U7"/>
<dbReference type="Proteomes" id="UP000219435">
    <property type="component" value="Unassembled WGS sequence"/>
</dbReference>
<feature type="transmembrane region" description="Helical" evidence="2">
    <location>
        <begin position="157"/>
        <end position="179"/>
    </location>
</feature>
<reference evidence="4" key="1">
    <citation type="submission" date="2017-08" db="EMBL/GenBank/DDBJ databases">
        <authorList>
            <person name="Varghese N."/>
            <person name="Submissions S."/>
        </authorList>
    </citation>
    <scope>NUCLEOTIDE SEQUENCE [LARGE SCALE GENOMIC DNA]</scope>
    <source>
        <strain evidence="4">DSM 4725</strain>
    </source>
</reference>
<dbReference type="RefSeq" id="WP_245852650.1">
    <property type="nucleotide sequence ID" value="NZ_OBQI01000002.1"/>
</dbReference>
<feature type="transmembrane region" description="Helical" evidence="2">
    <location>
        <begin position="191"/>
        <end position="216"/>
    </location>
</feature>
<proteinExistence type="predicted"/>
<feature type="transmembrane region" description="Helical" evidence="2">
    <location>
        <begin position="77"/>
        <end position="99"/>
    </location>
</feature>
<feature type="transmembrane region" description="Helical" evidence="2">
    <location>
        <begin position="44"/>
        <end position="65"/>
    </location>
</feature>
<feature type="transmembrane region" description="Helical" evidence="2">
    <location>
        <begin position="248"/>
        <end position="267"/>
    </location>
</feature>